<dbReference type="GO" id="GO:0016887">
    <property type="term" value="F:ATP hydrolysis activity"/>
    <property type="evidence" value="ECO:0007669"/>
    <property type="project" value="InterPro"/>
</dbReference>
<comment type="caution">
    <text evidence="10">The sequence shown here is derived from an EMBL/GenBank/DDBJ whole genome shotgun (WGS) entry which is preliminary data.</text>
</comment>
<dbReference type="SUPFAM" id="SSF52540">
    <property type="entry name" value="P-loop containing nucleoside triphosphate hydrolases"/>
    <property type="match status" value="1"/>
</dbReference>
<dbReference type="InterPro" id="IPR011527">
    <property type="entry name" value="ABC1_TM_dom"/>
</dbReference>
<dbReference type="InterPro" id="IPR003593">
    <property type="entry name" value="AAA+_ATPase"/>
</dbReference>
<dbReference type="EMBL" id="SMKA01000012">
    <property type="protein sequence ID" value="TDC33656.1"/>
    <property type="molecule type" value="Genomic_DNA"/>
</dbReference>
<dbReference type="AlphaFoldDB" id="A0A4R4QDP1"/>
<evidence type="ECO:0000256" key="1">
    <source>
        <dbReference type="ARBA" id="ARBA00004651"/>
    </source>
</evidence>
<dbReference type="PANTHER" id="PTHR24221:SF654">
    <property type="entry name" value="ATP-BINDING CASSETTE SUB-FAMILY B MEMBER 6"/>
    <property type="match status" value="1"/>
</dbReference>
<proteinExistence type="predicted"/>
<evidence type="ECO:0000256" key="7">
    <source>
        <dbReference type="SAM" id="Phobius"/>
    </source>
</evidence>
<feature type="transmembrane region" description="Helical" evidence="7">
    <location>
        <begin position="69"/>
        <end position="94"/>
    </location>
</feature>
<dbReference type="InterPro" id="IPR039421">
    <property type="entry name" value="Type_1_exporter"/>
</dbReference>
<dbReference type="PROSITE" id="PS50893">
    <property type="entry name" value="ABC_TRANSPORTER_2"/>
    <property type="match status" value="1"/>
</dbReference>
<evidence type="ECO:0000259" key="8">
    <source>
        <dbReference type="PROSITE" id="PS50893"/>
    </source>
</evidence>
<dbReference type="InterPro" id="IPR036640">
    <property type="entry name" value="ABC1_TM_sf"/>
</dbReference>
<dbReference type="Pfam" id="PF00005">
    <property type="entry name" value="ABC_tran"/>
    <property type="match status" value="1"/>
</dbReference>
<organism evidence="10 11">
    <name type="scientific">Kribbella albertanoniae</name>
    <dbReference type="NCBI Taxonomy" id="1266829"/>
    <lineage>
        <taxon>Bacteria</taxon>
        <taxon>Bacillati</taxon>
        <taxon>Actinomycetota</taxon>
        <taxon>Actinomycetes</taxon>
        <taxon>Propionibacteriales</taxon>
        <taxon>Kribbellaceae</taxon>
        <taxon>Kribbella</taxon>
    </lineage>
</organism>
<evidence type="ECO:0000256" key="6">
    <source>
        <dbReference type="ARBA" id="ARBA00023136"/>
    </source>
</evidence>
<evidence type="ECO:0000256" key="5">
    <source>
        <dbReference type="ARBA" id="ARBA00022989"/>
    </source>
</evidence>
<sequence length="572" mass="59994">MPAAPTRHRGWRLVLIAGDRLLLATFRQSPARAVATATVTLLGGAASFAVPAILATAVDDILRERTGSWLWLLAAIALDIGLLIGVLLLGNNWYTQVTAELRHRLFGQAVDLGVQARELPPSADLVSRLTTDCTAVGRLLPTVWSGVTDGLVGVAAVVALALIDWRLVLIFGVGVPTVALAARTFLAGTTVLTARYRNAQSLIAGLLLDALAGIRTIQASGTADREAERVLRPLAELDSTGRAWWSAQGRAGWQVALLVRLIQVAVLAVAGVGVSSGRITPGQLLATVAYTPLALGVLSQVGLLATVGSARASAARLADVLALSSRPKPVRRLGVADGRVELRGVRLGTVLDDINLVIPAGTTLAVVGPSGAGKTTLAWLIGGLAVPDEGEVLLDDLPLRELPRHDLAREVAYAFEKPALLGETVHDTIAFGLPGVTRAEVEQAARVAQADAFVRRLPEGYDTRIADVPLSGGEVQRIGLAALVARNARVVVLDDAMAGLDSATEALIVAALARIQLGRTTVVVAHREDTAASADLVAWISAGRLQGLAPHQQLLTDRRYRALFQPDPQATS</sequence>
<evidence type="ECO:0000313" key="11">
    <source>
        <dbReference type="Proteomes" id="UP000295075"/>
    </source>
</evidence>
<dbReference type="GO" id="GO:0034040">
    <property type="term" value="F:ATPase-coupled lipid transmembrane transporter activity"/>
    <property type="evidence" value="ECO:0007669"/>
    <property type="project" value="TreeGrafter"/>
</dbReference>
<dbReference type="OrthoDB" id="9806127at2"/>
<feature type="transmembrane region" description="Helical" evidence="7">
    <location>
        <begin position="251"/>
        <end position="272"/>
    </location>
</feature>
<feature type="transmembrane region" description="Helical" evidence="7">
    <location>
        <begin position="143"/>
        <end position="163"/>
    </location>
</feature>
<keyword evidence="2 7" id="KW-0812">Transmembrane</keyword>
<comment type="subcellular location">
    <subcellularLocation>
        <location evidence="1">Cell membrane</location>
        <topology evidence="1">Multi-pass membrane protein</topology>
    </subcellularLocation>
</comment>
<dbReference type="CDD" id="cd07346">
    <property type="entry name" value="ABC_6TM_exporters"/>
    <property type="match status" value="1"/>
</dbReference>
<keyword evidence="11" id="KW-1185">Reference proteome</keyword>
<keyword evidence="6 7" id="KW-0472">Membrane</keyword>
<dbReference type="GO" id="GO:0005886">
    <property type="term" value="C:plasma membrane"/>
    <property type="evidence" value="ECO:0007669"/>
    <property type="project" value="UniProtKB-SubCell"/>
</dbReference>
<dbReference type="Pfam" id="PF00664">
    <property type="entry name" value="ABC_membrane"/>
    <property type="match status" value="1"/>
</dbReference>
<evidence type="ECO:0000256" key="3">
    <source>
        <dbReference type="ARBA" id="ARBA00022741"/>
    </source>
</evidence>
<gene>
    <name evidence="10" type="ORF">E1261_05505</name>
</gene>
<evidence type="ECO:0000313" key="10">
    <source>
        <dbReference type="EMBL" id="TDC33656.1"/>
    </source>
</evidence>
<dbReference type="GO" id="GO:0005524">
    <property type="term" value="F:ATP binding"/>
    <property type="evidence" value="ECO:0007669"/>
    <property type="project" value="UniProtKB-KW"/>
</dbReference>
<dbReference type="Gene3D" id="1.20.1560.10">
    <property type="entry name" value="ABC transporter type 1, transmembrane domain"/>
    <property type="match status" value="1"/>
</dbReference>
<dbReference type="Gene3D" id="3.40.50.300">
    <property type="entry name" value="P-loop containing nucleotide triphosphate hydrolases"/>
    <property type="match status" value="1"/>
</dbReference>
<dbReference type="PROSITE" id="PS50929">
    <property type="entry name" value="ABC_TM1F"/>
    <property type="match status" value="1"/>
</dbReference>
<dbReference type="InterPro" id="IPR003439">
    <property type="entry name" value="ABC_transporter-like_ATP-bd"/>
</dbReference>
<dbReference type="GO" id="GO:0140359">
    <property type="term" value="F:ABC-type transporter activity"/>
    <property type="evidence" value="ECO:0007669"/>
    <property type="project" value="InterPro"/>
</dbReference>
<dbReference type="SMART" id="SM00382">
    <property type="entry name" value="AAA"/>
    <property type="match status" value="1"/>
</dbReference>
<protein>
    <submittedName>
        <fullName evidence="10">ABC transporter ATP-binding protein</fullName>
    </submittedName>
</protein>
<feature type="domain" description="ABC transmembrane type-1" evidence="9">
    <location>
        <begin position="40"/>
        <end position="310"/>
    </location>
</feature>
<dbReference type="SUPFAM" id="SSF90123">
    <property type="entry name" value="ABC transporter transmembrane region"/>
    <property type="match status" value="1"/>
</dbReference>
<evidence type="ECO:0000256" key="2">
    <source>
        <dbReference type="ARBA" id="ARBA00022692"/>
    </source>
</evidence>
<keyword evidence="4 10" id="KW-0067">ATP-binding</keyword>
<feature type="transmembrane region" description="Helical" evidence="7">
    <location>
        <begin position="169"/>
        <end position="192"/>
    </location>
</feature>
<keyword evidence="3" id="KW-0547">Nucleotide-binding</keyword>
<accession>A0A4R4QDP1</accession>
<evidence type="ECO:0000259" key="9">
    <source>
        <dbReference type="PROSITE" id="PS50929"/>
    </source>
</evidence>
<dbReference type="PANTHER" id="PTHR24221">
    <property type="entry name" value="ATP-BINDING CASSETTE SUB-FAMILY B"/>
    <property type="match status" value="1"/>
</dbReference>
<dbReference type="Proteomes" id="UP000295075">
    <property type="component" value="Unassembled WGS sequence"/>
</dbReference>
<keyword evidence="5 7" id="KW-1133">Transmembrane helix</keyword>
<feature type="transmembrane region" description="Helical" evidence="7">
    <location>
        <begin position="33"/>
        <end position="57"/>
    </location>
</feature>
<evidence type="ECO:0000256" key="4">
    <source>
        <dbReference type="ARBA" id="ARBA00022840"/>
    </source>
</evidence>
<name>A0A4R4QDP1_9ACTN</name>
<feature type="transmembrane region" description="Helical" evidence="7">
    <location>
        <begin position="284"/>
        <end position="307"/>
    </location>
</feature>
<dbReference type="InterPro" id="IPR027417">
    <property type="entry name" value="P-loop_NTPase"/>
</dbReference>
<feature type="domain" description="ABC transporter" evidence="8">
    <location>
        <begin position="330"/>
        <end position="567"/>
    </location>
</feature>
<reference evidence="10 11" key="1">
    <citation type="submission" date="2019-03" db="EMBL/GenBank/DDBJ databases">
        <title>Draft genome sequences of novel Actinobacteria.</title>
        <authorList>
            <person name="Sahin N."/>
            <person name="Ay H."/>
            <person name="Saygin H."/>
        </authorList>
    </citation>
    <scope>NUCLEOTIDE SEQUENCE [LARGE SCALE GENOMIC DNA]</scope>
    <source>
        <strain evidence="10 11">JCM 30547</strain>
    </source>
</reference>